<name>A0ABU3QMC3_9ACTN</name>
<dbReference type="InterPro" id="IPR036390">
    <property type="entry name" value="WH_DNA-bd_sf"/>
</dbReference>
<dbReference type="RefSeq" id="WP_315878975.1">
    <property type="nucleotide sequence ID" value="NZ_JAWCTQ010000021.1"/>
</dbReference>
<dbReference type="InterPro" id="IPR027395">
    <property type="entry name" value="WH_DNA-bd_dom"/>
</dbReference>
<evidence type="ECO:0000313" key="3">
    <source>
        <dbReference type="Proteomes" id="UP001250181"/>
    </source>
</evidence>
<reference evidence="2 3" key="1">
    <citation type="submission" date="2023-09" db="EMBL/GenBank/DDBJ databases">
        <title>Streptomyces sp. nov.: A antagonism against Alternaria gaisen Producing Streptochlin, Isolated from Tamarix root soil.</title>
        <authorList>
            <person name="Chen Y."/>
        </authorList>
    </citation>
    <scope>NUCLEOTIDE SEQUENCE [LARGE SCALE GENOMIC DNA]</scope>
    <source>
        <strain evidence="2 3">TRM76323</strain>
    </source>
</reference>
<evidence type="ECO:0000259" key="1">
    <source>
        <dbReference type="Pfam" id="PF13601"/>
    </source>
</evidence>
<dbReference type="SUPFAM" id="SSF46785">
    <property type="entry name" value="Winged helix' DNA-binding domain"/>
    <property type="match status" value="1"/>
</dbReference>
<dbReference type="Gene3D" id="1.10.10.10">
    <property type="entry name" value="Winged helix-like DNA-binding domain superfamily/Winged helix DNA-binding domain"/>
    <property type="match status" value="1"/>
</dbReference>
<organism evidence="2 3">
    <name type="scientific">Streptomyces tamarix</name>
    <dbReference type="NCBI Taxonomy" id="3078565"/>
    <lineage>
        <taxon>Bacteria</taxon>
        <taxon>Bacillati</taxon>
        <taxon>Actinomycetota</taxon>
        <taxon>Actinomycetes</taxon>
        <taxon>Kitasatosporales</taxon>
        <taxon>Streptomycetaceae</taxon>
        <taxon>Streptomyces</taxon>
    </lineage>
</organism>
<dbReference type="PANTHER" id="PTHR37318:SF1">
    <property type="entry name" value="BSL7504 PROTEIN"/>
    <property type="match status" value="1"/>
</dbReference>
<dbReference type="EMBL" id="JAWCTQ010000021">
    <property type="protein sequence ID" value="MDT9683913.1"/>
    <property type="molecule type" value="Genomic_DNA"/>
</dbReference>
<dbReference type="Pfam" id="PF13601">
    <property type="entry name" value="HTH_34"/>
    <property type="match status" value="1"/>
</dbReference>
<dbReference type="Proteomes" id="UP001250181">
    <property type="component" value="Unassembled WGS sequence"/>
</dbReference>
<protein>
    <submittedName>
        <fullName evidence="2">Transcriptional regulator</fullName>
    </submittedName>
</protein>
<sequence>MTHPRKSLDNLIHAPVRFSIAAALASVDEADFRTLRDAIEITDSALSKQISLLEEAGYVKVRKGFVGKRTRTWLSLSSEGRTALTRHVAALQEIASGTAPMGGTD</sequence>
<proteinExistence type="predicted"/>
<gene>
    <name evidence="2" type="ORF">RND61_17865</name>
</gene>
<feature type="domain" description="Winged helix DNA-binding" evidence="1">
    <location>
        <begin position="16"/>
        <end position="94"/>
    </location>
</feature>
<comment type="caution">
    <text evidence="2">The sequence shown here is derived from an EMBL/GenBank/DDBJ whole genome shotgun (WGS) entry which is preliminary data.</text>
</comment>
<keyword evidence="3" id="KW-1185">Reference proteome</keyword>
<dbReference type="InterPro" id="IPR036388">
    <property type="entry name" value="WH-like_DNA-bd_sf"/>
</dbReference>
<dbReference type="PANTHER" id="PTHR37318">
    <property type="entry name" value="BSL7504 PROTEIN"/>
    <property type="match status" value="1"/>
</dbReference>
<evidence type="ECO:0000313" key="2">
    <source>
        <dbReference type="EMBL" id="MDT9683913.1"/>
    </source>
</evidence>
<accession>A0ABU3QMC3</accession>